<keyword evidence="3" id="KW-1185">Reference proteome</keyword>
<dbReference type="InterPro" id="IPR054708">
    <property type="entry name" value="MTPAP-like_central"/>
</dbReference>
<organism evidence="4">
    <name type="scientific">Nippostrongylus brasiliensis</name>
    <name type="common">Rat hookworm</name>
    <dbReference type="NCBI Taxonomy" id="27835"/>
    <lineage>
        <taxon>Eukaryota</taxon>
        <taxon>Metazoa</taxon>
        <taxon>Ecdysozoa</taxon>
        <taxon>Nematoda</taxon>
        <taxon>Chromadorea</taxon>
        <taxon>Rhabditida</taxon>
        <taxon>Rhabditina</taxon>
        <taxon>Rhabditomorpha</taxon>
        <taxon>Strongyloidea</taxon>
        <taxon>Heligmosomidae</taxon>
        <taxon>Nippostrongylus</taxon>
    </lineage>
</organism>
<dbReference type="SUPFAM" id="SSF81631">
    <property type="entry name" value="PAP/OAS1 substrate-binding domain"/>
    <property type="match status" value="1"/>
</dbReference>
<dbReference type="Gene3D" id="1.10.1410.10">
    <property type="match status" value="1"/>
</dbReference>
<evidence type="ECO:0000259" key="1">
    <source>
        <dbReference type="Pfam" id="PF22600"/>
    </source>
</evidence>
<accession>A0A158QZM1</accession>
<feature type="domain" description="Poly(A) RNA polymerase mitochondrial-like central palm" evidence="1">
    <location>
        <begin position="107"/>
        <end position="271"/>
    </location>
</feature>
<reference evidence="2 3" key="2">
    <citation type="submission" date="2018-11" db="EMBL/GenBank/DDBJ databases">
        <authorList>
            <consortium name="Pathogen Informatics"/>
        </authorList>
    </citation>
    <scope>NUCLEOTIDE SEQUENCE [LARGE SCALE GENOMIC DNA]</scope>
</reference>
<dbReference type="Proteomes" id="UP000271162">
    <property type="component" value="Unassembled WGS sequence"/>
</dbReference>
<dbReference type="Gene3D" id="3.30.460.10">
    <property type="entry name" value="Beta Polymerase, domain 2"/>
    <property type="match status" value="1"/>
</dbReference>
<dbReference type="STRING" id="27835.A0A158QZM1"/>
<dbReference type="EMBL" id="UYSL01020300">
    <property type="protein sequence ID" value="VDL73935.1"/>
    <property type="molecule type" value="Genomic_DNA"/>
</dbReference>
<dbReference type="InterPro" id="IPR043519">
    <property type="entry name" value="NT_sf"/>
</dbReference>
<evidence type="ECO:0000313" key="2">
    <source>
        <dbReference type="EMBL" id="VDL73935.1"/>
    </source>
</evidence>
<protein>
    <submittedName>
        <fullName evidence="4">NTP_transf_2 domain-containing protein</fullName>
    </submittedName>
</protein>
<name>A0A158QZM1_NIPBR</name>
<evidence type="ECO:0000313" key="4">
    <source>
        <dbReference type="WBParaSite" id="NBR_0001034501-mRNA-1"/>
    </source>
</evidence>
<reference evidence="4" key="1">
    <citation type="submission" date="2016-04" db="UniProtKB">
        <authorList>
            <consortium name="WormBaseParasite"/>
        </authorList>
    </citation>
    <scope>IDENTIFICATION</scope>
</reference>
<dbReference type="CDD" id="cd05402">
    <property type="entry name" value="NT_PAP_TUTase"/>
    <property type="match status" value="1"/>
</dbReference>
<gene>
    <name evidence="2" type="ORF">NBR_LOCUS10346</name>
</gene>
<dbReference type="GO" id="GO:0031123">
    <property type="term" value="P:RNA 3'-end processing"/>
    <property type="evidence" value="ECO:0007669"/>
    <property type="project" value="TreeGrafter"/>
</dbReference>
<dbReference type="PANTHER" id="PTHR12271:SF40">
    <property type="entry name" value="POLY(A) RNA POLYMERASE GLD2"/>
    <property type="match status" value="1"/>
</dbReference>
<evidence type="ECO:0000313" key="3">
    <source>
        <dbReference type="Proteomes" id="UP000271162"/>
    </source>
</evidence>
<dbReference type="PANTHER" id="PTHR12271">
    <property type="entry name" value="POLY A POLYMERASE CID PAP -RELATED"/>
    <property type="match status" value="1"/>
</dbReference>
<dbReference type="AlphaFoldDB" id="A0A158QZM1"/>
<dbReference type="OMA" id="WMSRRTL"/>
<dbReference type="Pfam" id="PF22600">
    <property type="entry name" value="MTPAP-like_central"/>
    <property type="match status" value="1"/>
</dbReference>
<sequence>MKIFPENRALAVIDAGAEQYHRRSAWFGPVSHVSCGFLQDHAFVEFDNEDAVGQAIAAKTVRINESLTGVVYQRRITFHEEHDGPTVDVDEVIQQVSDPSCKGFVAQIDRIASCIGTTKQEISRRNILRKRFEELLRQFVQDPDVVQFGSAVTTVGTNDSDIDLCLLFKNDGASLMSDFIRDGETLKSCPPEDFREHPVHRDELTALSPKDQTEVLYRILKELRKEKSGFFKNLYVVYDARCPVIRFRSYDRHLVELSINNKIGCRKSAFIGALVGADESGLLRKLVLALRFWAISNGVFSSEKKKTWNLNSYTLMLMFFAVLQSEKLLPDLSQRENGDPIEISDNVAKNVTIKALKAMRHAMMMSLAAMKQDADSFAVMLRVLKADPSSISPTPNMPPTEGSCRVSGFPDGFDDCMAETLLSSMLSSVLRCESVETPAKRPRFDCDVTDMGAFVVNKRLWMSRRTLRKKWAGVLRPDEQFPPIVEALVSASLEPKTSVDCSLQFNVFLDVHQDCLWVGLKLIAGELVDVANIAHFIEQMLTKTRDFLSGVGSDGAFMSAEEVASHVKKIFDRENSRINL</sequence>
<dbReference type="GO" id="GO:0016779">
    <property type="term" value="F:nucleotidyltransferase activity"/>
    <property type="evidence" value="ECO:0007669"/>
    <property type="project" value="TreeGrafter"/>
</dbReference>
<dbReference type="WBParaSite" id="NBR_0001034501-mRNA-1">
    <property type="protein sequence ID" value="NBR_0001034501-mRNA-1"/>
    <property type="gene ID" value="NBR_0001034501"/>
</dbReference>
<proteinExistence type="predicted"/>
<dbReference type="SUPFAM" id="SSF81301">
    <property type="entry name" value="Nucleotidyltransferase"/>
    <property type="match status" value="1"/>
</dbReference>